<evidence type="ECO:0000313" key="2">
    <source>
        <dbReference type="Proteomes" id="UP001551482"/>
    </source>
</evidence>
<dbReference type="Proteomes" id="UP001551482">
    <property type="component" value="Unassembled WGS sequence"/>
</dbReference>
<name>A0ABV3DID5_9ACTN</name>
<sequence>MRPLLQAPDVQRRTTALFVASRFTAVTANRGSVTHRVGSALGGRLGAGAAGGDDRDGRHFEHVAVIDGRDMLAEEL</sequence>
<protein>
    <submittedName>
        <fullName evidence="1">Uncharacterized protein</fullName>
    </submittedName>
</protein>
<organism evidence="1 2">
    <name type="scientific">Streptodolium elevatio</name>
    <dbReference type="NCBI Taxonomy" id="3157996"/>
    <lineage>
        <taxon>Bacteria</taxon>
        <taxon>Bacillati</taxon>
        <taxon>Actinomycetota</taxon>
        <taxon>Actinomycetes</taxon>
        <taxon>Kitasatosporales</taxon>
        <taxon>Streptomycetaceae</taxon>
        <taxon>Streptodolium</taxon>
    </lineage>
</organism>
<accession>A0ABV3DID5</accession>
<proteinExistence type="predicted"/>
<evidence type="ECO:0000313" key="1">
    <source>
        <dbReference type="EMBL" id="MEU8134964.1"/>
    </source>
</evidence>
<reference evidence="1 2" key="1">
    <citation type="submission" date="2024-06" db="EMBL/GenBank/DDBJ databases">
        <title>The Natural Products Discovery Center: Release of the First 8490 Sequenced Strains for Exploring Actinobacteria Biosynthetic Diversity.</title>
        <authorList>
            <person name="Kalkreuter E."/>
            <person name="Kautsar S.A."/>
            <person name="Yang D."/>
            <person name="Bader C.D."/>
            <person name="Teijaro C.N."/>
            <person name="Fluegel L."/>
            <person name="Davis C.M."/>
            <person name="Simpson J.R."/>
            <person name="Lauterbach L."/>
            <person name="Steele A.D."/>
            <person name="Gui C."/>
            <person name="Meng S."/>
            <person name="Li G."/>
            <person name="Viehrig K."/>
            <person name="Ye F."/>
            <person name="Su P."/>
            <person name="Kiefer A.F."/>
            <person name="Nichols A."/>
            <person name="Cepeda A.J."/>
            <person name="Yan W."/>
            <person name="Fan B."/>
            <person name="Jiang Y."/>
            <person name="Adhikari A."/>
            <person name="Zheng C.-J."/>
            <person name="Schuster L."/>
            <person name="Cowan T.M."/>
            <person name="Smanski M.J."/>
            <person name="Chevrette M.G."/>
            <person name="De Carvalho L.P.S."/>
            <person name="Shen B."/>
        </authorList>
    </citation>
    <scope>NUCLEOTIDE SEQUENCE [LARGE SCALE GENOMIC DNA]</scope>
    <source>
        <strain evidence="1 2">NPDC048946</strain>
    </source>
</reference>
<dbReference type="EMBL" id="JBEZFP010000034">
    <property type="protein sequence ID" value="MEU8134964.1"/>
    <property type="molecule type" value="Genomic_DNA"/>
</dbReference>
<comment type="caution">
    <text evidence="1">The sequence shown here is derived from an EMBL/GenBank/DDBJ whole genome shotgun (WGS) entry which is preliminary data.</text>
</comment>
<keyword evidence="2" id="KW-1185">Reference proteome</keyword>
<dbReference type="RefSeq" id="WP_358354093.1">
    <property type="nucleotide sequence ID" value="NZ_JBEZFP010000034.1"/>
</dbReference>
<gene>
    <name evidence="1" type="ORF">AB0C36_15770</name>
</gene>